<evidence type="ECO:0000313" key="2">
    <source>
        <dbReference type="Proteomes" id="UP000886884"/>
    </source>
</evidence>
<protein>
    <submittedName>
        <fullName evidence="1">Alpha-galactosidase</fullName>
    </submittedName>
</protein>
<dbReference type="SUPFAM" id="SSF51445">
    <property type="entry name" value="(Trans)glycosidases"/>
    <property type="match status" value="1"/>
</dbReference>
<dbReference type="Gene3D" id="2.70.98.60">
    <property type="entry name" value="alpha-galactosidase from lactobacil brevis"/>
    <property type="match status" value="1"/>
</dbReference>
<dbReference type="InterPro" id="IPR017853">
    <property type="entry name" value="GH"/>
</dbReference>
<reference evidence="1" key="1">
    <citation type="submission" date="2020-10" db="EMBL/GenBank/DDBJ databases">
        <authorList>
            <person name="Gilroy R."/>
        </authorList>
    </citation>
    <scope>NUCLEOTIDE SEQUENCE</scope>
    <source>
        <strain evidence="1">CHK183-6373</strain>
    </source>
</reference>
<accession>A0A9D1TCX9</accession>
<dbReference type="Pfam" id="PF02065">
    <property type="entry name" value="Melibiase"/>
    <property type="match status" value="1"/>
</dbReference>
<dbReference type="EMBL" id="DVOT01000119">
    <property type="protein sequence ID" value="HIV27583.1"/>
    <property type="molecule type" value="Genomic_DNA"/>
</dbReference>
<dbReference type="InterPro" id="IPR013785">
    <property type="entry name" value="Aldolase_TIM"/>
</dbReference>
<comment type="caution">
    <text evidence="1">The sequence shown here is derived from an EMBL/GenBank/DDBJ whole genome shotgun (WGS) entry which is preliminary data.</text>
</comment>
<organism evidence="1 2">
    <name type="scientific">Candidatus Ornithocaccomicrobium faecavium</name>
    <dbReference type="NCBI Taxonomy" id="2840890"/>
    <lineage>
        <taxon>Bacteria</taxon>
        <taxon>Bacillati</taxon>
        <taxon>Bacillota</taxon>
        <taxon>Clostridia</taxon>
        <taxon>Candidatus Ornithocaccomicrobium</taxon>
    </lineage>
</organism>
<name>A0A9D1TCX9_9FIRM</name>
<sequence length="651" mass="73836">MVTSQDFAFMERALAWRALKSLPLCFQYGARLICGWPSEATPTITKTQPEAHVCQTTVYGVLADGLEIRMECVEYTDFPVVEYIVFLTNRSATDSQLVDSLCLKGEITEKSAELIHGNGDTVRPDGYRWQRDALPLAISPVDGTSCNGAFPYMRLATPGGLINLAVGWPTQWEARFALGEQGVQISVGQKRCHTVLRPGETLRTPRLTLQFCAGEENRATNLWRRWYFAHVLPRPAGQPLRPLLCLHHLGCDGKPEATAASEENQLHALREYLRNGLQPDVWWLDAGWYPCDFVWTYTGTWIPDTARFPRGLLPLAEACQECGAKFLLWFEPERAQAGSWLAENHPEWMLTRHLPDGALDFDRLVNLGDPACCDALIKHVDALIKQYHIGIYRQDFNFNPAPFWQENEAPNRIGMLENLHGQGYLRYWDALLARNPGLLIDSCASGGRRNDMETMRRAVPLHYTDMGYGNHPLKQLQHRQMFAWLPYFRAHNMNWLNPDHTYGTEKYAPDEFSYYAALAPCLTDVTPYFAPPEAFALARRMQPIWRRAAEYMLSGDYYPLTDCRADSRDFYAMQFHCAKSNEGFANIVSNVCNEENAFLLRLQALEPQALYRLADAGDTQTMEYTGAQLADGISVSIAAHSAIVYFYQKIG</sequence>
<dbReference type="GO" id="GO:0004557">
    <property type="term" value="F:alpha-galactosidase activity"/>
    <property type="evidence" value="ECO:0007669"/>
    <property type="project" value="InterPro"/>
</dbReference>
<reference evidence="1" key="2">
    <citation type="journal article" date="2021" name="PeerJ">
        <title>Extensive microbial diversity within the chicken gut microbiome revealed by metagenomics and culture.</title>
        <authorList>
            <person name="Gilroy R."/>
            <person name="Ravi A."/>
            <person name="Getino M."/>
            <person name="Pursley I."/>
            <person name="Horton D.L."/>
            <person name="Alikhan N.F."/>
            <person name="Baker D."/>
            <person name="Gharbi K."/>
            <person name="Hall N."/>
            <person name="Watson M."/>
            <person name="Adriaenssens E.M."/>
            <person name="Foster-Nyarko E."/>
            <person name="Jarju S."/>
            <person name="Secka A."/>
            <person name="Antonio M."/>
            <person name="Oren A."/>
            <person name="Chaudhuri R.R."/>
            <person name="La Ragione R."/>
            <person name="Hildebrand F."/>
            <person name="Pallen M.J."/>
        </authorList>
    </citation>
    <scope>NUCLEOTIDE SEQUENCE</scope>
    <source>
        <strain evidence="1">CHK183-6373</strain>
    </source>
</reference>
<dbReference type="Proteomes" id="UP000886884">
    <property type="component" value="Unassembled WGS sequence"/>
</dbReference>
<dbReference type="Gene3D" id="3.20.20.70">
    <property type="entry name" value="Aldolase class I"/>
    <property type="match status" value="1"/>
</dbReference>
<dbReference type="InterPro" id="IPR002252">
    <property type="entry name" value="Glyco_hydro_36"/>
</dbReference>
<dbReference type="AlphaFoldDB" id="A0A9D1TCX9"/>
<gene>
    <name evidence="1" type="ORF">IAA64_06410</name>
</gene>
<dbReference type="PRINTS" id="PR00743">
    <property type="entry name" value="GLHYDRLASE36"/>
</dbReference>
<proteinExistence type="predicted"/>
<evidence type="ECO:0000313" key="1">
    <source>
        <dbReference type="EMBL" id="HIV27583.1"/>
    </source>
</evidence>
<dbReference type="InterPro" id="IPR038417">
    <property type="entry name" value="Alpga-gal_N_sf"/>
</dbReference>
<dbReference type="GO" id="GO:0016052">
    <property type="term" value="P:carbohydrate catabolic process"/>
    <property type="evidence" value="ECO:0007669"/>
    <property type="project" value="InterPro"/>
</dbReference>